<evidence type="ECO:0000313" key="3">
    <source>
        <dbReference type="WBParaSite" id="BXY_0043900.1"/>
    </source>
</evidence>
<sequence length="105" mass="11789">MDPVDTQIIRHIAAISTMFHQRVSFRKREGKSEAIVGKIRHRNLSSSTVDTPAQQIQSTGPISGVDIAAAEAAKEWHKVLRRRHGSQDDENKEDKKLGEHVLVQI</sequence>
<feature type="region of interest" description="Disordered" evidence="1">
    <location>
        <begin position="81"/>
        <end position="105"/>
    </location>
</feature>
<evidence type="ECO:0000256" key="1">
    <source>
        <dbReference type="SAM" id="MobiDB-lite"/>
    </source>
</evidence>
<reference evidence="3" key="1">
    <citation type="submission" date="2016-11" db="UniProtKB">
        <authorList>
            <consortium name="WormBaseParasite"/>
        </authorList>
    </citation>
    <scope>IDENTIFICATION</scope>
</reference>
<organism evidence="2 3">
    <name type="scientific">Bursaphelenchus xylophilus</name>
    <name type="common">Pinewood nematode worm</name>
    <name type="synonym">Aphelenchoides xylophilus</name>
    <dbReference type="NCBI Taxonomy" id="6326"/>
    <lineage>
        <taxon>Eukaryota</taxon>
        <taxon>Metazoa</taxon>
        <taxon>Ecdysozoa</taxon>
        <taxon>Nematoda</taxon>
        <taxon>Chromadorea</taxon>
        <taxon>Rhabditida</taxon>
        <taxon>Tylenchina</taxon>
        <taxon>Tylenchomorpha</taxon>
        <taxon>Aphelenchoidea</taxon>
        <taxon>Aphelenchoididae</taxon>
        <taxon>Bursaphelenchus</taxon>
    </lineage>
</organism>
<protein>
    <submittedName>
        <fullName evidence="3">Uncharacterized protein</fullName>
    </submittedName>
</protein>
<name>A0A1I7RIB0_BURXY</name>
<dbReference type="Proteomes" id="UP000095284">
    <property type="component" value="Unplaced"/>
</dbReference>
<feature type="compositionally biased region" description="Basic and acidic residues" evidence="1">
    <location>
        <begin position="85"/>
        <end position="99"/>
    </location>
</feature>
<dbReference type="WBParaSite" id="BXY_0043900.1">
    <property type="protein sequence ID" value="BXY_0043900.1"/>
    <property type="gene ID" value="BXY_0043900"/>
</dbReference>
<proteinExistence type="predicted"/>
<evidence type="ECO:0000313" key="2">
    <source>
        <dbReference type="Proteomes" id="UP000095284"/>
    </source>
</evidence>
<dbReference type="AlphaFoldDB" id="A0A1I7RIB0"/>
<accession>A0A1I7RIB0</accession>